<sequence>MNTADIKLRALHRTKIILGQMRGLEKQITDDAYCMDVLTQSLAIQKSLASLNKLILERHLRTHIADKMASGDEAQQSKAIEELLNLYELN</sequence>
<comment type="caution">
    <text evidence="1">The sequence shown here is derived from an EMBL/GenBank/DDBJ whole genome shotgun (WGS) entry which is preliminary data.</text>
</comment>
<dbReference type="InterPro" id="IPR003735">
    <property type="entry name" value="Metal_Tscrpt_repr"/>
</dbReference>
<dbReference type="EMBL" id="JABZQH010000081">
    <property type="protein sequence ID" value="MBF1352096.1"/>
    <property type="molecule type" value="Genomic_DNA"/>
</dbReference>
<dbReference type="AlphaFoldDB" id="A0A930EI72"/>
<dbReference type="GO" id="GO:0045892">
    <property type="term" value="P:negative regulation of DNA-templated transcription"/>
    <property type="evidence" value="ECO:0007669"/>
    <property type="project" value="UniProtKB-ARBA"/>
</dbReference>
<dbReference type="GO" id="GO:0003677">
    <property type="term" value="F:DNA binding"/>
    <property type="evidence" value="ECO:0007669"/>
    <property type="project" value="InterPro"/>
</dbReference>
<reference evidence="1" key="1">
    <citation type="submission" date="2020-04" db="EMBL/GenBank/DDBJ databases">
        <title>Deep metagenomics examines the oral microbiome during advanced dental caries in children, revealing novel taxa and co-occurrences with host molecules.</title>
        <authorList>
            <person name="Baker J.L."/>
            <person name="Morton J.T."/>
            <person name="Dinis M."/>
            <person name="Alvarez R."/>
            <person name="Tran N.C."/>
            <person name="Knight R."/>
            <person name="Edlund A."/>
        </authorList>
    </citation>
    <scope>NUCLEOTIDE SEQUENCE</scope>
    <source>
        <strain evidence="1">JCVI_24_bin.8</strain>
    </source>
</reference>
<dbReference type="InterPro" id="IPR038390">
    <property type="entry name" value="Metal_Tscrpt_repr_sf"/>
</dbReference>
<dbReference type="Pfam" id="PF02583">
    <property type="entry name" value="Trns_repr_metal"/>
    <property type="match status" value="1"/>
</dbReference>
<proteinExistence type="predicted"/>
<dbReference type="Proteomes" id="UP000722050">
    <property type="component" value="Unassembled WGS sequence"/>
</dbReference>
<protein>
    <submittedName>
        <fullName evidence="1">Metal-sensitive transcriptional regulator</fullName>
    </submittedName>
</protein>
<feature type="non-terminal residue" evidence="1">
    <location>
        <position position="90"/>
    </location>
</feature>
<dbReference type="GO" id="GO:0046872">
    <property type="term" value="F:metal ion binding"/>
    <property type="evidence" value="ECO:0007669"/>
    <property type="project" value="InterPro"/>
</dbReference>
<dbReference type="PANTHER" id="PTHR33677">
    <property type="entry name" value="TRANSCRIPTIONAL REPRESSOR FRMR-RELATED"/>
    <property type="match status" value="1"/>
</dbReference>
<evidence type="ECO:0000313" key="2">
    <source>
        <dbReference type="Proteomes" id="UP000722050"/>
    </source>
</evidence>
<evidence type="ECO:0000313" key="1">
    <source>
        <dbReference type="EMBL" id="MBF1352096.1"/>
    </source>
</evidence>
<accession>A0A930EI72</accession>
<organism evidence="1 2">
    <name type="scientific">Mogibacterium diversum</name>
    <dbReference type="NCBI Taxonomy" id="114527"/>
    <lineage>
        <taxon>Bacteria</taxon>
        <taxon>Bacillati</taxon>
        <taxon>Bacillota</taxon>
        <taxon>Clostridia</taxon>
        <taxon>Peptostreptococcales</taxon>
        <taxon>Anaerovoracaceae</taxon>
        <taxon>Mogibacterium</taxon>
    </lineage>
</organism>
<name>A0A930EI72_9FIRM</name>
<gene>
    <name evidence="1" type="ORF">HXM71_03120</name>
</gene>
<dbReference type="Gene3D" id="1.20.58.1000">
    <property type="entry name" value="Metal-sensitive repressor, helix protomer"/>
    <property type="match status" value="1"/>
</dbReference>